<keyword evidence="5" id="KW-0479">Metal-binding</keyword>
<protein>
    <recommendedName>
        <fullName evidence="4">fumarylacetoacetase</fullName>
        <ecNumber evidence="4">3.7.1.2</ecNumber>
    </recommendedName>
</protein>
<comment type="cofactor">
    <cofactor evidence="2">
        <name>Mg(2+)</name>
        <dbReference type="ChEBI" id="CHEBI:18420"/>
    </cofactor>
</comment>
<evidence type="ECO:0000313" key="14">
    <source>
        <dbReference type="EMBL" id="MFM0005612.1"/>
    </source>
</evidence>
<keyword evidence="8" id="KW-0460">Magnesium</keyword>
<keyword evidence="7" id="KW-0106">Calcium</keyword>
<accession>A0ABW9B2B4</accession>
<dbReference type="PANTHER" id="PTHR43069:SF2">
    <property type="entry name" value="FUMARYLACETOACETASE"/>
    <property type="match status" value="1"/>
</dbReference>
<keyword evidence="10" id="KW-0585">Phenylalanine catabolism</keyword>
<dbReference type="Proteomes" id="UP001629230">
    <property type="component" value="Unassembled WGS sequence"/>
</dbReference>
<proteinExistence type="predicted"/>
<evidence type="ECO:0000313" key="15">
    <source>
        <dbReference type="Proteomes" id="UP001629230"/>
    </source>
</evidence>
<evidence type="ECO:0000256" key="4">
    <source>
        <dbReference type="ARBA" id="ARBA00012094"/>
    </source>
</evidence>
<evidence type="ECO:0000256" key="6">
    <source>
        <dbReference type="ARBA" id="ARBA00022801"/>
    </source>
</evidence>
<evidence type="ECO:0000256" key="2">
    <source>
        <dbReference type="ARBA" id="ARBA00001946"/>
    </source>
</evidence>
<dbReference type="EMBL" id="JAQQEZ010000031">
    <property type="protein sequence ID" value="MFM0005612.1"/>
    <property type="molecule type" value="Genomic_DNA"/>
</dbReference>
<dbReference type="GO" id="GO:0004334">
    <property type="term" value="F:fumarylacetoacetase activity"/>
    <property type="evidence" value="ECO:0007669"/>
    <property type="project" value="UniProtKB-EC"/>
</dbReference>
<dbReference type="SUPFAM" id="SSF63433">
    <property type="entry name" value="Fumarylacetoacetate hydrolase, FAH, N-terminal domain"/>
    <property type="match status" value="1"/>
</dbReference>
<evidence type="ECO:0000256" key="3">
    <source>
        <dbReference type="ARBA" id="ARBA00004782"/>
    </source>
</evidence>
<dbReference type="EC" id="3.7.1.2" evidence="4"/>
<dbReference type="Pfam" id="PF01557">
    <property type="entry name" value="FAA_hydrolase"/>
    <property type="match status" value="1"/>
</dbReference>
<evidence type="ECO:0000256" key="11">
    <source>
        <dbReference type="SAM" id="MobiDB-lite"/>
    </source>
</evidence>
<dbReference type="InterPro" id="IPR015377">
    <property type="entry name" value="Fumarylacetoacetase_N"/>
</dbReference>
<comment type="pathway">
    <text evidence="3">Amino-acid degradation; L-phenylalanine degradation; acetoacetate and fumarate from L-phenylalanine: step 6/6.</text>
</comment>
<name>A0ABW9B2B4_9BURK</name>
<evidence type="ECO:0000256" key="7">
    <source>
        <dbReference type="ARBA" id="ARBA00022837"/>
    </source>
</evidence>
<gene>
    <name evidence="14" type="primary">fahA</name>
    <name evidence="14" type="ORF">PQR57_32005</name>
</gene>
<comment type="cofactor">
    <cofactor evidence="1">
        <name>Ca(2+)</name>
        <dbReference type="ChEBI" id="CHEBI:29108"/>
    </cofactor>
</comment>
<dbReference type="SUPFAM" id="SSF56529">
    <property type="entry name" value="FAH"/>
    <property type="match status" value="1"/>
</dbReference>
<dbReference type="Gene3D" id="3.90.850.10">
    <property type="entry name" value="Fumarylacetoacetase-like, C-terminal domain"/>
    <property type="match status" value="1"/>
</dbReference>
<keyword evidence="6 14" id="KW-0378">Hydrolase</keyword>
<evidence type="ECO:0000259" key="13">
    <source>
        <dbReference type="Pfam" id="PF09298"/>
    </source>
</evidence>
<dbReference type="InterPro" id="IPR036462">
    <property type="entry name" value="Fumarylacetoacetase_N_sf"/>
</dbReference>
<organism evidence="14 15">
    <name type="scientific">Paraburkholderia dipogonis</name>
    <dbReference type="NCBI Taxonomy" id="1211383"/>
    <lineage>
        <taxon>Bacteria</taxon>
        <taxon>Pseudomonadati</taxon>
        <taxon>Pseudomonadota</taxon>
        <taxon>Betaproteobacteria</taxon>
        <taxon>Burkholderiales</taxon>
        <taxon>Burkholderiaceae</taxon>
        <taxon>Paraburkholderia</taxon>
    </lineage>
</organism>
<dbReference type="InterPro" id="IPR011234">
    <property type="entry name" value="Fumarylacetoacetase-like_C"/>
</dbReference>
<keyword evidence="9" id="KW-0828">Tyrosine catabolism</keyword>
<feature type="domain" description="Fumarylacetoacetase-like C-terminal" evidence="12">
    <location>
        <begin position="153"/>
        <end position="427"/>
    </location>
</feature>
<dbReference type="Pfam" id="PF09298">
    <property type="entry name" value="FAA_hydrolase_N"/>
    <property type="match status" value="1"/>
</dbReference>
<dbReference type="NCBIfam" id="TIGR01266">
    <property type="entry name" value="fum_ac_acetase"/>
    <property type="match status" value="1"/>
</dbReference>
<dbReference type="InterPro" id="IPR005959">
    <property type="entry name" value="Fumarylacetoacetase"/>
</dbReference>
<evidence type="ECO:0000256" key="10">
    <source>
        <dbReference type="ARBA" id="ARBA00023232"/>
    </source>
</evidence>
<dbReference type="RefSeq" id="WP_408180384.1">
    <property type="nucleotide sequence ID" value="NZ_JAQQEZ010000031.1"/>
</dbReference>
<evidence type="ECO:0000256" key="5">
    <source>
        <dbReference type="ARBA" id="ARBA00022723"/>
    </source>
</evidence>
<evidence type="ECO:0000256" key="1">
    <source>
        <dbReference type="ARBA" id="ARBA00001913"/>
    </source>
</evidence>
<dbReference type="Gene3D" id="2.30.30.230">
    <property type="entry name" value="Fumarylacetoacetase, N-terminal domain"/>
    <property type="match status" value="1"/>
</dbReference>
<reference evidence="14 15" key="1">
    <citation type="journal article" date="2024" name="Chem. Sci.">
        <title>Discovery of megapolipeptins by genome mining of a Burkholderiales bacteria collection.</title>
        <authorList>
            <person name="Paulo B.S."/>
            <person name="Recchia M.J.J."/>
            <person name="Lee S."/>
            <person name="Fergusson C.H."/>
            <person name="Romanowski S.B."/>
            <person name="Hernandez A."/>
            <person name="Krull N."/>
            <person name="Liu D.Y."/>
            <person name="Cavanagh H."/>
            <person name="Bos A."/>
            <person name="Gray C.A."/>
            <person name="Murphy B.T."/>
            <person name="Linington R.G."/>
            <person name="Eustaquio A.S."/>
        </authorList>
    </citation>
    <scope>NUCLEOTIDE SEQUENCE [LARGE SCALE GENOMIC DNA]</scope>
    <source>
        <strain evidence="14 15">RL17-350-BIC-A</strain>
    </source>
</reference>
<dbReference type="PANTHER" id="PTHR43069">
    <property type="entry name" value="FUMARYLACETOACETASE"/>
    <property type="match status" value="1"/>
</dbReference>
<feature type="domain" description="Fumarylacetoacetase N-terminal" evidence="13">
    <location>
        <begin position="36"/>
        <end position="146"/>
    </location>
</feature>
<evidence type="ECO:0000256" key="8">
    <source>
        <dbReference type="ARBA" id="ARBA00022842"/>
    </source>
</evidence>
<evidence type="ECO:0000259" key="12">
    <source>
        <dbReference type="Pfam" id="PF01557"/>
    </source>
</evidence>
<comment type="caution">
    <text evidence="14">The sequence shown here is derived from an EMBL/GenBank/DDBJ whole genome shotgun (WGS) entry which is preliminary data.</text>
</comment>
<sequence length="460" mass="49478">MTAMTDEALALPRTTSPNLKSWVESANTGDTDFPIQNLPFGVFSDNNSGIPRVGVAIGELVVDLAALESAGLLSVPYAVTDDAGQPKSVFRQGRLNDFVALGKAAWASVRTQLSMLLSADGTALRDNAAVRERAVVRQCDAVMHLPFEIPGYTDFYSSREHATNVGCMFRDPKNALMPNWLEIPIGYNGRASSVVVSGTPVRRPNGQRKDPDSARPTYGPCRKLDIELETGFFVGVGNALGSPISAADADGNIFGMVLLNDWSARDIQQWEYQPLGPFNSKGFATTISPWVVTMDALAPFRVEQPQQMPKPLAYLRGAANAGVDLHLEVLLKPKSATSPTTIARTNFKHMYWSMAQQLVHHTSSGCNTRVGDLLGSGTISGPKSELADDNVGTFGSLLELTWNGQTPLKLGNGEVRSFIEDGDELTLLGWCQGEGYRIGFGSCVGTILPALEVAAPESDE</sequence>
<keyword evidence="15" id="KW-1185">Reference proteome</keyword>
<evidence type="ECO:0000256" key="9">
    <source>
        <dbReference type="ARBA" id="ARBA00022878"/>
    </source>
</evidence>
<feature type="region of interest" description="Disordered" evidence="11">
    <location>
        <begin position="197"/>
        <end position="218"/>
    </location>
</feature>
<dbReference type="InterPro" id="IPR036663">
    <property type="entry name" value="Fumarylacetoacetase_C_sf"/>
</dbReference>